<keyword evidence="4" id="KW-1185">Reference proteome</keyword>
<organism evidence="3 4">
    <name type="scientific">Paucilactobacillus suebicus DSM 5007 = KCTC 3549</name>
    <dbReference type="NCBI Taxonomy" id="1423807"/>
    <lineage>
        <taxon>Bacteria</taxon>
        <taxon>Bacillati</taxon>
        <taxon>Bacillota</taxon>
        <taxon>Bacilli</taxon>
        <taxon>Lactobacillales</taxon>
        <taxon>Lactobacillaceae</taxon>
        <taxon>Paucilactobacillus</taxon>
    </lineage>
</organism>
<evidence type="ECO:0000256" key="1">
    <source>
        <dbReference type="ARBA" id="ARBA00022833"/>
    </source>
</evidence>
<dbReference type="InterPro" id="IPR036866">
    <property type="entry name" value="RibonucZ/Hydroxyglut_hydro"/>
</dbReference>
<keyword evidence="1" id="KW-0862">Zinc</keyword>
<comment type="caution">
    <text evidence="3">The sequence shown here is derived from an EMBL/GenBank/DDBJ whole genome shotgun (WGS) entry which is preliminary data.</text>
</comment>
<sequence>MNENDTIKVSKINGGFFMKITVIGFYGGYPYAGQATSSYLIQSGSYNLLLDCGSGALIQLERVLDPLQLDAVLLSHYHADHIADIGVLQHYWQLRKGEKKEQLLPIYGHKNDSENFNKLNWPNSTIAKAYDPDKTLDLGPFQIRFMPVQHPVSAYAMRVEEVNTGKNFVFTADTRYFAELSEFIENTDLLISDTNFLRDPDGPKWHLTANETGNLANISHVKRLLMSHLPQDVDPQKLIEAASREIKQSILVECASTNQVIKL</sequence>
<dbReference type="PANTHER" id="PTHR46018:SF4">
    <property type="entry name" value="METALLO-HYDROLASE YHFI-RELATED"/>
    <property type="match status" value="1"/>
</dbReference>
<reference evidence="3 4" key="1">
    <citation type="journal article" date="2015" name="Genome Announc.">
        <title>Expanding the biotechnology potential of lactobacilli through comparative genomics of 213 strains and associated genera.</title>
        <authorList>
            <person name="Sun Z."/>
            <person name="Harris H.M."/>
            <person name="McCann A."/>
            <person name="Guo C."/>
            <person name="Argimon S."/>
            <person name="Zhang W."/>
            <person name="Yang X."/>
            <person name="Jeffery I.B."/>
            <person name="Cooney J.C."/>
            <person name="Kagawa T.F."/>
            <person name="Liu W."/>
            <person name="Song Y."/>
            <person name="Salvetti E."/>
            <person name="Wrobel A."/>
            <person name="Rasinkangas P."/>
            <person name="Parkhill J."/>
            <person name="Rea M.C."/>
            <person name="O'Sullivan O."/>
            <person name="Ritari J."/>
            <person name="Douillard F.P."/>
            <person name="Paul Ross R."/>
            <person name="Yang R."/>
            <person name="Briner A.E."/>
            <person name="Felis G.E."/>
            <person name="de Vos W.M."/>
            <person name="Barrangou R."/>
            <person name="Klaenhammer T.R."/>
            <person name="Caufield P.W."/>
            <person name="Cui Y."/>
            <person name="Zhang H."/>
            <person name="O'Toole P.W."/>
        </authorList>
    </citation>
    <scope>NUCLEOTIDE SEQUENCE [LARGE SCALE GENOMIC DNA]</scope>
    <source>
        <strain evidence="3 4">DSM 5007</strain>
    </source>
</reference>
<dbReference type="eggNOG" id="COG1234">
    <property type="taxonomic scope" value="Bacteria"/>
</dbReference>
<evidence type="ECO:0000259" key="2">
    <source>
        <dbReference type="SMART" id="SM00849"/>
    </source>
</evidence>
<protein>
    <submittedName>
        <fullName evidence="3">Beta-lactamase domain-containing protein</fullName>
    </submittedName>
</protein>
<dbReference type="Proteomes" id="UP000051820">
    <property type="component" value="Unassembled WGS sequence"/>
</dbReference>
<dbReference type="PATRIC" id="fig|1423807.3.peg.2401"/>
<dbReference type="Gene3D" id="3.60.15.10">
    <property type="entry name" value="Ribonuclease Z/Hydroxyacylglutathione hydrolase-like"/>
    <property type="match status" value="1"/>
</dbReference>
<gene>
    <name evidence="3" type="ORF">FD16_GL002334</name>
</gene>
<dbReference type="SUPFAM" id="SSF56281">
    <property type="entry name" value="Metallo-hydrolase/oxidoreductase"/>
    <property type="match status" value="1"/>
</dbReference>
<dbReference type="PANTHER" id="PTHR46018">
    <property type="entry name" value="ZINC PHOSPHODIESTERASE ELAC PROTEIN 1"/>
    <property type="match status" value="1"/>
</dbReference>
<feature type="domain" description="Metallo-beta-lactamase" evidence="2">
    <location>
        <begin position="35"/>
        <end position="228"/>
    </location>
</feature>
<dbReference type="AlphaFoldDB" id="A0A0R1WCC2"/>
<dbReference type="SMART" id="SM00849">
    <property type="entry name" value="Lactamase_B"/>
    <property type="match status" value="1"/>
</dbReference>
<accession>A0A0R1WCC2</accession>
<evidence type="ECO:0000313" key="3">
    <source>
        <dbReference type="EMBL" id="KRM12582.1"/>
    </source>
</evidence>
<dbReference type="InterPro" id="IPR001279">
    <property type="entry name" value="Metallo-B-lactamas"/>
</dbReference>
<evidence type="ECO:0000313" key="4">
    <source>
        <dbReference type="Proteomes" id="UP000051820"/>
    </source>
</evidence>
<dbReference type="GO" id="GO:0042781">
    <property type="term" value="F:3'-tRNA processing endoribonuclease activity"/>
    <property type="evidence" value="ECO:0007669"/>
    <property type="project" value="TreeGrafter"/>
</dbReference>
<dbReference type="Pfam" id="PF12706">
    <property type="entry name" value="Lactamase_B_2"/>
    <property type="match status" value="1"/>
</dbReference>
<dbReference type="EMBL" id="AZGF01000007">
    <property type="protein sequence ID" value="KRM12582.1"/>
    <property type="molecule type" value="Genomic_DNA"/>
</dbReference>
<proteinExistence type="predicted"/>
<name>A0A0R1WCC2_9LACO</name>
<dbReference type="CDD" id="cd07716">
    <property type="entry name" value="RNaseZ_short-form-like_MBL-fold"/>
    <property type="match status" value="1"/>
</dbReference>